<evidence type="ECO:0000256" key="1">
    <source>
        <dbReference type="SAM" id="MobiDB-lite"/>
    </source>
</evidence>
<keyword evidence="2" id="KW-1133">Transmembrane helix</keyword>
<evidence type="ECO:0008006" key="5">
    <source>
        <dbReference type="Google" id="ProtNLM"/>
    </source>
</evidence>
<sequence>MLSPQAELNSATADEVVPAAVSLFAQDNPAPTTSSRPMPKRRPWHKAAMHYIRRGHLYFGLFLLPWVILYGITAFLFNHPGAFSDAPAATFSSADLTGTPMASIPSSRELAAIVVAALQKRAPEGTTYTLLEPEKAKYNREFAFANVKVEGQELNILMDMTGAGGTIRSRPTAAPKQTPERAPFAVGNRPNGGPGGGRGGRQGNGGPGGRGGAGERGGGSRGERGGGERGGSRSEDALTLDDPLHERVKAAVPVVLEKHGFSAGEITVTSVPDLVFFMSDGQKNWTVNYNALNGSVSGQAADAATESEQLSVRRFLTRLHTTHGYPGETNAKWFWAVIVDAMAFIMVFWGLSGVLMWWQIKAARWLGALILCTSVIAATLAGLGMHELLQTAGGGR</sequence>
<keyword evidence="4" id="KW-1185">Reference proteome</keyword>
<evidence type="ECO:0000313" key="3">
    <source>
        <dbReference type="EMBL" id="OWK43397.1"/>
    </source>
</evidence>
<feature type="compositionally biased region" description="Basic and acidic residues" evidence="1">
    <location>
        <begin position="221"/>
        <end position="240"/>
    </location>
</feature>
<keyword evidence="2" id="KW-0472">Membrane</keyword>
<comment type="caution">
    <text evidence="3">The sequence shown here is derived from an EMBL/GenBank/DDBJ whole genome shotgun (WGS) entry which is preliminary data.</text>
</comment>
<feature type="transmembrane region" description="Helical" evidence="2">
    <location>
        <begin position="333"/>
        <end position="358"/>
    </location>
</feature>
<keyword evidence="2" id="KW-0812">Transmembrane</keyword>
<feature type="compositionally biased region" description="Gly residues" evidence="1">
    <location>
        <begin position="190"/>
        <end position="220"/>
    </location>
</feature>
<feature type="transmembrane region" description="Helical" evidence="2">
    <location>
        <begin position="365"/>
        <end position="386"/>
    </location>
</feature>
<organism evidence="3 4">
    <name type="scientific">Fimbriiglobus ruber</name>
    <dbReference type="NCBI Taxonomy" id="1908690"/>
    <lineage>
        <taxon>Bacteria</taxon>
        <taxon>Pseudomonadati</taxon>
        <taxon>Planctomycetota</taxon>
        <taxon>Planctomycetia</taxon>
        <taxon>Gemmatales</taxon>
        <taxon>Gemmataceae</taxon>
        <taxon>Fimbriiglobus</taxon>
    </lineage>
</organism>
<evidence type="ECO:0000313" key="4">
    <source>
        <dbReference type="Proteomes" id="UP000214646"/>
    </source>
</evidence>
<dbReference type="Proteomes" id="UP000214646">
    <property type="component" value="Unassembled WGS sequence"/>
</dbReference>
<gene>
    <name evidence="3" type="ORF">FRUB_02996</name>
</gene>
<dbReference type="EMBL" id="NIDE01000004">
    <property type="protein sequence ID" value="OWK43397.1"/>
    <property type="molecule type" value="Genomic_DNA"/>
</dbReference>
<accession>A0A225E4R1</accession>
<dbReference type="AlphaFoldDB" id="A0A225E4R1"/>
<dbReference type="RefSeq" id="WP_238602583.1">
    <property type="nucleotide sequence ID" value="NZ_NIDE01000004.1"/>
</dbReference>
<name>A0A225E4R1_9BACT</name>
<feature type="transmembrane region" description="Helical" evidence="2">
    <location>
        <begin position="57"/>
        <end position="77"/>
    </location>
</feature>
<feature type="region of interest" description="Disordered" evidence="1">
    <location>
        <begin position="165"/>
        <end position="240"/>
    </location>
</feature>
<reference evidence="4" key="1">
    <citation type="submission" date="2017-06" db="EMBL/GenBank/DDBJ databases">
        <title>Genome analysis of Fimbriiglobus ruber SP5, the first member of the order Planctomycetales with confirmed chitinolytic capability.</title>
        <authorList>
            <person name="Ravin N.V."/>
            <person name="Rakitin A.L."/>
            <person name="Ivanova A.A."/>
            <person name="Beletsky A.V."/>
            <person name="Kulichevskaya I.S."/>
            <person name="Mardanov A.V."/>
            <person name="Dedysh S.N."/>
        </authorList>
    </citation>
    <scope>NUCLEOTIDE SEQUENCE [LARGE SCALE GENOMIC DNA]</scope>
    <source>
        <strain evidence="4">SP5</strain>
    </source>
</reference>
<protein>
    <recommendedName>
        <fullName evidence="5">PepSY domain-containing protein</fullName>
    </recommendedName>
</protein>
<evidence type="ECO:0000256" key="2">
    <source>
        <dbReference type="SAM" id="Phobius"/>
    </source>
</evidence>
<proteinExistence type="predicted"/>